<reference evidence="1 2" key="1">
    <citation type="submission" date="2020-08" db="EMBL/GenBank/DDBJ databases">
        <title>Genomic Encyclopedia of Type Strains, Phase IV (KMG-IV): sequencing the most valuable type-strain genomes for metagenomic binning, comparative biology and taxonomic classification.</title>
        <authorList>
            <person name="Goeker M."/>
        </authorList>
    </citation>
    <scope>NUCLEOTIDE SEQUENCE [LARGE SCALE GENOMIC DNA]</scope>
    <source>
        <strain evidence="1 2">DSM 23562</strain>
    </source>
</reference>
<evidence type="ECO:0000313" key="1">
    <source>
        <dbReference type="EMBL" id="MBB6052666.1"/>
    </source>
</evidence>
<dbReference type="AlphaFoldDB" id="A0A7W9W8V7"/>
<keyword evidence="2" id="KW-1185">Reference proteome</keyword>
<protein>
    <submittedName>
        <fullName evidence="1">Uncharacterized protein</fullName>
    </submittedName>
</protein>
<proteinExistence type="predicted"/>
<name>A0A7W9W8V7_ARMRO</name>
<dbReference type="Proteomes" id="UP000520814">
    <property type="component" value="Unassembled WGS sequence"/>
</dbReference>
<gene>
    <name evidence="1" type="ORF">HNQ39_004487</name>
</gene>
<organism evidence="1 2">
    <name type="scientific">Armatimonas rosea</name>
    <dbReference type="NCBI Taxonomy" id="685828"/>
    <lineage>
        <taxon>Bacteria</taxon>
        <taxon>Bacillati</taxon>
        <taxon>Armatimonadota</taxon>
        <taxon>Armatimonadia</taxon>
        <taxon>Armatimonadales</taxon>
        <taxon>Armatimonadaceae</taxon>
        <taxon>Armatimonas</taxon>
    </lineage>
</organism>
<sequence length="136" mass="15024">MSSIQESIPVLLGVKRVEVRVACTQSARLREWCAIACLIEPGRRPFEVMATGVSKGVLDEEVAIRLALLSLSEKVDRDERPLVAQALTQPTSAVVDRQHVLRGPRETFTGKRAAPQRLSTLIEVVALLQENYSVAY</sequence>
<accession>A0A7W9W8V7</accession>
<evidence type="ECO:0000313" key="2">
    <source>
        <dbReference type="Proteomes" id="UP000520814"/>
    </source>
</evidence>
<dbReference type="RefSeq" id="WP_184202125.1">
    <property type="nucleotide sequence ID" value="NZ_JACHGW010000004.1"/>
</dbReference>
<dbReference type="EMBL" id="JACHGW010000004">
    <property type="protein sequence ID" value="MBB6052666.1"/>
    <property type="molecule type" value="Genomic_DNA"/>
</dbReference>
<comment type="caution">
    <text evidence="1">The sequence shown here is derived from an EMBL/GenBank/DDBJ whole genome shotgun (WGS) entry which is preliminary data.</text>
</comment>